<evidence type="ECO:0000313" key="3">
    <source>
        <dbReference type="Proteomes" id="UP000000311"/>
    </source>
</evidence>
<feature type="compositionally biased region" description="Basic and acidic residues" evidence="1">
    <location>
        <begin position="1"/>
        <end position="12"/>
    </location>
</feature>
<proteinExistence type="predicted"/>
<evidence type="ECO:0000313" key="2">
    <source>
        <dbReference type="EMBL" id="EFN67651.1"/>
    </source>
</evidence>
<protein>
    <submittedName>
        <fullName evidence="2">Uncharacterized protein</fullName>
    </submittedName>
</protein>
<reference evidence="2 3" key="1">
    <citation type="journal article" date="2010" name="Science">
        <title>Genomic comparison of the ants Camponotus floridanus and Harpegnathos saltator.</title>
        <authorList>
            <person name="Bonasio R."/>
            <person name="Zhang G."/>
            <person name="Ye C."/>
            <person name="Mutti N.S."/>
            <person name="Fang X."/>
            <person name="Qin N."/>
            <person name="Donahue G."/>
            <person name="Yang P."/>
            <person name="Li Q."/>
            <person name="Li C."/>
            <person name="Zhang P."/>
            <person name="Huang Z."/>
            <person name="Berger S.L."/>
            <person name="Reinberg D."/>
            <person name="Wang J."/>
            <person name="Liebig J."/>
        </authorList>
    </citation>
    <scope>NUCLEOTIDE SEQUENCE [LARGE SCALE GENOMIC DNA]</scope>
    <source>
        <strain evidence="3">C129</strain>
    </source>
</reference>
<dbReference type="Proteomes" id="UP000000311">
    <property type="component" value="Unassembled WGS sequence"/>
</dbReference>
<dbReference type="InParanoid" id="E2AG01"/>
<feature type="compositionally biased region" description="Polar residues" evidence="1">
    <location>
        <begin position="53"/>
        <end position="64"/>
    </location>
</feature>
<dbReference type="AlphaFoldDB" id="E2AG01"/>
<organism evidence="3">
    <name type="scientific">Camponotus floridanus</name>
    <name type="common">Florida carpenter ant</name>
    <dbReference type="NCBI Taxonomy" id="104421"/>
    <lineage>
        <taxon>Eukaryota</taxon>
        <taxon>Metazoa</taxon>
        <taxon>Ecdysozoa</taxon>
        <taxon>Arthropoda</taxon>
        <taxon>Hexapoda</taxon>
        <taxon>Insecta</taxon>
        <taxon>Pterygota</taxon>
        <taxon>Neoptera</taxon>
        <taxon>Endopterygota</taxon>
        <taxon>Hymenoptera</taxon>
        <taxon>Apocrita</taxon>
        <taxon>Aculeata</taxon>
        <taxon>Formicoidea</taxon>
        <taxon>Formicidae</taxon>
        <taxon>Formicinae</taxon>
        <taxon>Camponotus</taxon>
    </lineage>
</organism>
<gene>
    <name evidence="2" type="ORF">EAG_11684</name>
</gene>
<sequence>MEAAKGETRGGRSFDNLGHAAKRSGPDSIITDEKLGPVNLKEQRRGARETQRMTKLTTRSSHSKSLIPREARTFGFNFSADAAPHAIDNEKDSGKEYSLVEKKMFQTKVVWFRGGHKMCESDAENTLLYPTIYLESITVQLDEKAPHLPFSVASSLWHFAVLRLVKRHGLLRDMSAVNITKGMCSSHMGNMCLTHTRVNACRLRHTNALSGTVCPSLDHHPNPSVLTLASKRVMRIHPQRRTLPINAQRSVLERIQPENTNQILIEM</sequence>
<accession>E2AG01</accession>
<name>E2AG01_CAMFO</name>
<feature type="compositionally biased region" description="Basic and acidic residues" evidence="1">
    <location>
        <begin position="31"/>
        <end position="52"/>
    </location>
</feature>
<evidence type="ECO:0000256" key="1">
    <source>
        <dbReference type="SAM" id="MobiDB-lite"/>
    </source>
</evidence>
<feature type="region of interest" description="Disordered" evidence="1">
    <location>
        <begin position="1"/>
        <end position="64"/>
    </location>
</feature>
<keyword evidence="3" id="KW-1185">Reference proteome</keyword>
<dbReference type="EMBL" id="GL439184">
    <property type="protein sequence ID" value="EFN67651.1"/>
    <property type="molecule type" value="Genomic_DNA"/>
</dbReference>